<dbReference type="OrthoDB" id="8456470at2"/>
<accession>A0A3P3F3Z2</accession>
<protein>
    <submittedName>
        <fullName evidence="1">Uncharacterized protein</fullName>
    </submittedName>
</protein>
<dbReference type="AlphaFoldDB" id="A0A3P3F3Z2"/>
<dbReference type="Proteomes" id="UP000273786">
    <property type="component" value="Unassembled WGS sequence"/>
</dbReference>
<dbReference type="RefSeq" id="WP_125005645.1">
    <property type="nucleotide sequence ID" value="NZ_RQXT01000056.1"/>
</dbReference>
<organism evidence="1 2">
    <name type="scientific">Mesorhizobium tamadayense</name>
    <dbReference type="NCBI Taxonomy" id="425306"/>
    <lineage>
        <taxon>Bacteria</taxon>
        <taxon>Pseudomonadati</taxon>
        <taxon>Pseudomonadota</taxon>
        <taxon>Alphaproteobacteria</taxon>
        <taxon>Hyphomicrobiales</taxon>
        <taxon>Phyllobacteriaceae</taxon>
        <taxon>Mesorhizobium</taxon>
    </lineage>
</organism>
<proteinExistence type="predicted"/>
<keyword evidence="2" id="KW-1185">Reference proteome</keyword>
<evidence type="ECO:0000313" key="2">
    <source>
        <dbReference type="Proteomes" id="UP000273786"/>
    </source>
</evidence>
<name>A0A3P3F3Z2_9HYPH</name>
<gene>
    <name evidence="1" type="ORF">EH240_30795</name>
</gene>
<evidence type="ECO:0000313" key="1">
    <source>
        <dbReference type="EMBL" id="RRH92932.1"/>
    </source>
</evidence>
<reference evidence="1 2" key="1">
    <citation type="submission" date="2018-11" db="EMBL/GenBank/DDBJ databases">
        <title>the genome of Mesorhizobium tamadayense DSM 28320.</title>
        <authorList>
            <person name="Gao J."/>
        </authorList>
    </citation>
    <scope>NUCLEOTIDE SEQUENCE [LARGE SCALE GENOMIC DNA]</scope>
    <source>
        <strain evidence="1 2">DSM 28320</strain>
    </source>
</reference>
<sequence length="225" mass="24765">MIDGTIIANRIEGNLSGIPIALQEFMAAIDQATHWIQRDWQLYQANPAHLLLTGVKVSFLESATAWAIGSNRGAAASLRAAVENAFAWLYYKDHPVELKAVKERRADMLLPKGVQSYLKAVDGGYEASYEMLKKTKSRPNEYFYTDLSQYVHAHPNFALNATIENTVVSSPRDASFLAICAATGEFIADNYLAAYRASWGDFPNAVQASVTTRLGTGLAKFVEIP</sequence>
<dbReference type="EMBL" id="RQXT01000056">
    <property type="protein sequence ID" value="RRH92932.1"/>
    <property type="molecule type" value="Genomic_DNA"/>
</dbReference>
<comment type="caution">
    <text evidence="1">The sequence shown here is derived from an EMBL/GenBank/DDBJ whole genome shotgun (WGS) entry which is preliminary data.</text>
</comment>